<keyword evidence="2" id="KW-0012">Acyltransferase</keyword>
<comment type="caution">
    <text evidence="4">The sequence shown here is derived from an EMBL/GenBank/DDBJ whole genome shotgun (WGS) entry which is preliminary data.</text>
</comment>
<dbReference type="PROSITE" id="PS51186">
    <property type="entry name" value="GNAT"/>
    <property type="match status" value="1"/>
</dbReference>
<keyword evidence="1 4" id="KW-0808">Transferase</keyword>
<proteinExistence type="predicted"/>
<dbReference type="CDD" id="cd04301">
    <property type="entry name" value="NAT_SF"/>
    <property type="match status" value="1"/>
</dbReference>
<feature type="domain" description="N-acetyltransferase" evidence="3">
    <location>
        <begin position="3"/>
        <end position="149"/>
    </location>
</feature>
<protein>
    <submittedName>
        <fullName evidence="4">GNAT family N-acetyltransferase</fullName>
    </submittedName>
</protein>
<evidence type="ECO:0000313" key="4">
    <source>
        <dbReference type="EMBL" id="MYL18700.1"/>
    </source>
</evidence>
<reference evidence="4 5" key="1">
    <citation type="submission" date="2019-11" db="EMBL/GenBank/DDBJ databases">
        <title>Genome sequences of 17 halophilic strains isolated from different environments.</title>
        <authorList>
            <person name="Furrow R.E."/>
        </authorList>
    </citation>
    <scope>NUCLEOTIDE SEQUENCE [LARGE SCALE GENOMIC DNA]</scope>
    <source>
        <strain evidence="4 5">22511_23_Filter</strain>
    </source>
</reference>
<dbReference type="InterPro" id="IPR000182">
    <property type="entry name" value="GNAT_dom"/>
</dbReference>
<evidence type="ECO:0000256" key="1">
    <source>
        <dbReference type="ARBA" id="ARBA00022679"/>
    </source>
</evidence>
<evidence type="ECO:0000259" key="3">
    <source>
        <dbReference type="PROSITE" id="PS51186"/>
    </source>
</evidence>
<dbReference type="Gene3D" id="3.40.630.30">
    <property type="match status" value="1"/>
</dbReference>
<evidence type="ECO:0000256" key="2">
    <source>
        <dbReference type="ARBA" id="ARBA00023315"/>
    </source>
</evidence>
<dbReference type="InterPro" id="IPR016181">
    <property type="entry name" value="Acyl_CoA_acyltransferase"/>
</dbReference>
<gene>
    <name evidence="4" type="ORF">GLW04_02295</name>
</gene>
<dbReference type="Proteomes" id="UP000460949">
    <property type="component" value="Unassembled WGS sequence"/>
</dbReference>
<dbReference type="SUPFAM" id="SSF55729">
    <property type="entry name" value="Acyl-CoA N-acyltransferases (Nat)"/>
    <property type="match status" value="1"/>
</dbReference>
<dbReference type="RefSeq" id="WP_160835151.1">
    <property type="nucleotide sequence ID" value="NZ_WMET01000001.1"/>
</dbReference>
<dbReference type="PANTHER" id="PTHR43877:SF1">
    <property type="entry name" value="ACETYLTRANSFERASE"/>
    <property type="match status" value="1"/>
</dbReference>
<dbReference type="PANTHER" id="PTHR43877">
    <property type="entry name" value="AMINOALKYLPHOSPHONATE N-ACETYLTRANSFERASE-RELATED-RELATED"/>
    <property type="match status" value="1"/>
</dbReference>
<name>A0A845DMH9_9BACI</name>
<dbReference type="InterPro" id="IPR050832">
    <property type="entry name" value="Bact_Acetyltransf"/>
</dbReference>
<sequence length="173" mass="18829">MPVTIRQEQRADIPAVRKLIERAFAHEEHSDQTEHVLVERLRASDAFIPELSLTAVDDGEVIGYILLTKIAVGESVSLALAPAAVHPDRQKEGIGTMLITKALAAARSLGFSSVIVLGHPDYYPKFGFQPASQWGIEAPFDVPEEAFMAVELHPGALKNVSGIVRYSQPFLGT</sequence>
<accession>A0A845DMH9</accession>
<dbReference type="EMBL" id="WMET01000001">
    <property type="protein sequence ID" value="MYL18700.1"/>
    <property type="molecule type" value="Genomic_DNA"/>
</dbReference>
<dbReference type="AlphaFoldDB" id="A0A845DMH9"/>
<organism evidence="4 5">
    <name type="scientific">Halobacillus litoralis</name>
    <dbReference type="NCBI Taxonomy" id="45668"/>
    <lineage>
        <taxon>Bacteria</taxon>
        <taxon>Bacillati</taxon>
        <taxon>Bacillota</taxon>
        <taxon>Bacilli</taxon>
        <taxon>Bacillales</taxon>
        <taxon>Bacillaceae</taxon>
        <taxon>Halobacillus</taxon>
    </lineage>
</organism>
<dbReference type="Pfam" id="PF00583">
    <property type="entry name" value="Acetyltransf_1"/>
    <property type="match status" value="1"/>
</dbReference>
<dbReference type="GO" id="GO:0016747">
    <property type="term" value="F:acyltransferase activity, transferring groups other than amino-acyl groups"/>
    <property type="evidence" value="ECO:0007669"/>
    <property type="project" value="InterPro"/>
</dbReference>
<evidence type="ECO:0000313" key="5">
    <source>
        <dbReference type="Proteomes" id="UP000460949"/>
    </source>
</evidence>